<dbReference type="EMBL" id="KQ428909">
    <property type="protein sequence ID" value="KOF65784.1"/>
    <property type="molecule type" value="Genomic_DNA"/>
</dbReference>
<sequence length="76" mass="8815">MVSFMCHPHKPVQGHWQRSRSKILREPVRRYWQRPRSKWCISCATRTRTSPGALATILLGLPGLLTHSTFPKVSYI</sequence>
<protein>
    <submittedName>
        <fullName evidence="1">Uncharacterized protein</fullName>
    </submittedName>
</protein>
<gene>
    <name evidence="1" type="ORF">OCBIM_22014420mg</name>
</gene>
<accession>A0A0L8FM66</accession>
<reference evidence="1" key="1">
    <citation type="submission" date="2015-07" db="EMBL/GenBank/DDBJ databases">
        <title>MeaNS - Measles Nucleotide Surveillance Program.</title>
        <authorList>
            <person name="Tran T."/>
            <person name="Druce J."/>
        </authorList>
    </citation>
    <scope>NUCLEOTIDE SEQUENCE</scope>
    <source>
        <strain evidence="1">UCB-OBI-ISO-001</strain>
        <tissue evidence="1">Gonad</tissue>
    </source>
</reference>
<dbReference type="AlphaFoldDB" id="A0A0L8FM66"/>
<proteinExistence type="predicted"/>
<evidence type="ECO:0000313" key="1">
    <source>
        <dbReference type="EMBL" id="KOF65784.1"/>
    </source>
</evidence>
<organism evidence="1">
    <name type="scientific">Octopus bimaculoides</name>
    <name type="common">California two-spotted octopus</name>
    <dbReference type="NCBI Taxonomy" id="37653"/>
    <lineage>
        <taxon>Eukaryota</taxon>
        <taxon>Metazoa</taxon>
        <taxon>Spiralia</taxon>
        <taxon>Lophotrochozoa</taxon>
        <taxon>Mollusca</taxon>
        <taxon>Cephalopoda</taxon>
        <taxon>Coleoidea</taxon>
        <taxon>Octopodiformes</taxon>
        <taxon>Octopoda</taxon>
        <taxon>Incirrata</taxon>
        <taxon>Octopodidae</taxon>
        <taxon>Octopus</taxon>
    </lineage>
</organism>
<name>A0A0L8FM66_OCTBM</name>